<evidence type="ECO:0000256" key="4">
    <source>
        <dbReference type="PIRNR" id="PIRNR018169"/>
    </source>
</evidence>
<evidence type="ECO:0000313" key="7">
    <source>
        <dbReference type="Proteomes" id="UP001303115"/>
    </source>
</evidence>
<feature type="region of interest" description="Disordered" evidence="5">
    <location>
        <begin position="579"/>
        <end position="610"/>
    </location>
</feature>
<dbReference type="PANTHER" id="PTHR10272">
    <property type="entry name" value="PLATELET-ACTIVATING FACTOR ACETYLHYDROLASE"/>
    <property type="match status" value="1"/>
</dbReference>
<dbReference type="Gene3D" id="3.40.50.1820">
    <property type="entry name" value="alpha/beta hydrolase"/>
    <property type="match status" value="1"/>
</dbReference>
<dbReference type="EMBL" id="MU854327">
    <property type="protein sequence ID" value="KAK4043452.1"/>
    <property type="molecule type" value="Genomic_DNA"/>
</dbReference>
<dbReference type="InterPro" id="IPR029058">
    <property type="entry name" value="AB_hydrolase_fold"/>
</dbReference>
<dbReference type="GO" id="GO:0016042">
    <property type="term" value="P:lipid catabolic process"/>
    <property type="evidence" value="ECO:0007669"/>
    <property type="project" value="UniProtKB-KW"/>
</dbReference>
<reference evidence="7" key="1">
    <citation type="journal article" date="2023" name="Mol. Phylogenet. Evol.">
        <title>Genome-scale phylogeny and comparative genomics of the fungal order Sordariales.</title>
        <authorList>
            <person name="Hensen N."/>
            <person name="Bonometti L."/>
            <person name="Westerberg I."/>
            <person name="Brannstrom I.O."/>
            <person name="Guillou S."/>
            <person name="Cros-Aarteil S."/>
            <person name="Calhoun S."/>
            <person name="Haridas S."/>
            <person name="Kuo A."/>
            <person name="Mondo S."/>
            <person name="Pangilinan J."/>
            <person name="Riley R."/>
            <person name="LaButti K."/>
            <person name="Andreopoulos B."/>
            <person name="Lipzen A."/>
            <person name="Chen C."/>
            <person name="Yan M."/>
            <person name="Daum C."/>
            <person name="Ng V."/>
            <person name="Clum A."/>
            <person name="Steindorff A."/>
            <person name="Ohm R.A."/>
            <person name="Martin F."/>
            <person name="Silar P."/>
            <person name="Natvig D.O."/>
            <person name="Lalanne C."/>
            <person name="Gautier V."/>
            <person name="Ament-Velasquez S.L."/>
            <person name="Kruys A."/>
            <person name="Hutchinson M.I."/>
            <person name="Powell A.J."/>
            <person name="Barry K."/>
            <person name="Miller A.N."/>
            <person name="Grigoriev I.V."/>
            <person name="Debuchy R."/>
            <person name="Gladieux P."/>
            <person name="Hiltunen Thoren M."/>
            <person name="Johannesson H."/>
        </authorList>
    </citation>
    <scope>NUCLEOTIDE SEQUENCE [LARGE SCALE GENOMIC DNA]</scope>
    <source>
        <strain evidence="7">CBS 284.82</strain>
    </source>
</reference>
<comment type="catalytic activity">
    <reaction evidence="4">
        <text>a 1-O-alkyl-2-acetyl-sn-glycero-3-phosphocholine + H2O = a 1-O-alkyl-sn-glycero-3-phosphocholine + acetate + H(+)</text>
        <dbReference type="Rhea" id="RHEA:17777"/>
        <dbReference type="ChEBI" id="CHEBI:15377"/>
        <dbReference type="ChEBI" id="CHEBI:15378"/>
        <dbReference type="ChEBI" id="CHEBI:30089"/>
        <dbReference type="ChEBI" id="CHEBI:30909"/>
        <dbReference type="ChEBI" id="CHEBI:36707"/>
        <dbReference type="EC" id="3.1.1.47"/>
    </reaction>
</comment>
<keyword evidence="1 4" id="KW-0378">Hydrolase</keyword>
<proteinExistence type="inferred from homology"/>
<keyword evidence="7" id="KW-1185">Reference proteome</keyword>
<comment type="similarity">
    <text evidence="4">Belongs to the serine esterase family.</text>
</comment>
<evidence type="ECO:0000256" key="5">
    <source>
        <dbReference type="SAM" id="MobiDB-lite"/>
    </source>
</evidence>
<dbReference type="GO" id="GO:0003847">
    <property type="term" value="F:1-alkyl-2-acetylglycerophosphocholine esterase activity"/>
    <property type="evidence" value="ECO:0007669"/>
    <property type="project" value="UniProtKB-UniRule"/>
</dbReference>
<dbReference type="PIRSF" id="PIRSF018169">
    <property type="entry name" value="PAF_acetylhydrolase"/>
    <property type="match status" value="1"/>
</dbReference>
<dbReference type="SUPFAM" id="SSF53474">
    <property type="entry name" value="alpha/beta-Hydrolases"/>
    <property type="match status" value="1"/>
</dbReference>
<name>A0AAN6PME2_9PEZI</name>
<protein>
    <recommendedName>
        <fullName evidence="4">Putative phospholipase</fullName>
        <ecNumber evidence="4">3.1.1.47</ecNumber>
    </recommendedName>
</protein>
<organism evidence="6 7">
    <name type="scientific">Parachaetomium inaequale</name>
    <dbReference type="NCBI Taxonomy" id="2588326"/>
    <lineage>
        <taxon>Eukaryota</taxon>
        <taxon>Fungi</taxon>
        <taxon>Dikarya</taxon>
        <taxon>Ascomycota</taxon>
        <taxon>Pezizomycotina</taxon>
        <taxon>Sordariomycetes</taxon>
        <taxon>Sordariomycetidae</taxon>
        <taxon>Sordariales</taxon>
        <taxon>Chaetomiaceae</taxon>
        <taxon>Parachaetomium</taxon>
    </lineage>
</organism>
<feature type="region of interest" description="Disordered" evidence="5">
    <location>
        <begin position="397"/>
        <end position="464"/>
    </location>
</feature>
<evidence type="ECO:0000313" key="6">
    <source>
        <dbReference type="EMBL" id="KAK4043452.1"/>
    </source>
</evidence>
<dbReference type="InterPro" id="IPR016715">
    <property type="entry name" value="PAF_acetylhydro_eukaryote"/>
</dbReference>
<feature type="compositionally biased region" description="Acidic residues" evidence="5">
    <location>
        <begin position="431"/>
        <end position="454"/>
    </location>
</feature>
<sequence length="629" mass="68261">MAPFISSLSPVPSFPEYTGPYKVGTVDVEIPVSELESPSPAPDGSADIHTVLFRIFYPAVPESRGKRISWLPAPQRLHVAAYAQFLGAGSTLASILSFLPRHLHWTSIPAHTNATLLPPPSDRPDSRWPTMVFSHGLGGNRNAYSHLAGSLASYGVVVICPEHRDGSAALTLVRDPKSKAPKHNPHLVPYLRIPHSQTPETWQARNKQLRIRLWELGLIFDAVTALDNNNTNPPLIPSSNLNHSTPQSTLAQFAHTLDIHTPGRVIFAGHSFGAVTTVQLLKSTFYAAHPSVRAMSNPLFTPSPTSAIARQITAACNPTVLLDMWCFPLMAKETAALYALPLPCYSSCPAEKGRGGEAVLAVESQAFFRWTEHLHGKAKILSPEPGRVGAVTAAMFGRSGSGSGMEAETETETEAEAETGTERESRSEAETAFEAESDSGTEIGSETEAETEIEGGDKKKKKNEGEWSRPNFFYVTSSAHLNQSDFGVLFPWLTKRVFKSDQPERVLRLNVRAVLQFLRGNGVPVEGTRRAGLVDGGHPGLTGEWVENDEVILEKRAEGEGEVEAWRCIDVVGLGDKAGPSELEMARGGKEEEEARAEEGEREMQGEIEPSLENVVEGAAVHAAREVAV</sequence>
<accession>A0AAN6PME2</accession>
<dbReference type="Proteomes" id="UP001303115">
    <property type="component" value="Unassembled WGS sequence"/>
</dbReference>
<gene>
    <name evidence="6" type="ORF">C8A01DRAFT_32378</name>
</gene>
<dbReference type="Pfam" id="PF03403">
    <property type="entry name" value="PAF-AH_p_II"/>
    <property type="match status" value="1"/>
</dbReference>
<feature type="compositionally biased region" description="Acidic residues" evidence="5">
    <location>
        <begin position="407"/>
        <end position="419"/>
    </location>
</feature>
<dbReference type="EC" id="3.1.1.47" evidence="4"/>
<evidence type="ECO:0000256" key="2">
    <source>
        <dbReference type="ARBA" id="ARBA00022963"/>
    </source>
</evidence>
<keyword evidence="2 4" id="KW-0442">Lipid degradation</keyword>
<evidence type="ECO:0000256" key="1">
    <source>
        <dbReference type="ARBA" id="ARBA00022801"/>
    </source>
</evidence>
<dbReference type="AlphaFoldDB" id="A0AAN6PME2"/>
<comment type="caution">
    <text evidence="6">The sequence shown here is derived from an EMBL/GenBank/DDBJ whole genome shotgun (WGS) entry which is preliminary data.</text>
</comment>
<dbReference type="PANTHER" id="PTHR10272:SF7">
    <property type="entry name" value="PHOSPHOLIPASE-RELATED"/>
    <property type="match status" value="1"/>
</dbReference>
<keyword evidence="3 4" id="KW-0443">Lipid metabolism</keyword>
<feature type="compositionally biased region" description="Basic and acidic residues" evidence="5">
    <location>
        <begin position="420"/>
        <end position="429"/>
    </location>
</feature>
<evidence type="ECO:0000256" key="3">
    <source>
        <dbReference type="ARBA" id="ARBA00023098"/>
    </source>
</evidence>